<dbReference type="Gene3D" id="1.20.1440.130">
    <property type="entry name" value="VKOR domain"/>
    <property type="match status" value="1"/>
</dbReference>
<feature type="transmembrane region" description="Helical" evidence="10">
    <location>
        <begin position="89"/>
        <end position="107"/>
    </location>
</feature>
<sequence length="211" mass="23080">MEGMTDLADPEVEADDLDLHSPPSFRAYGVALVVLGAIGLAASFTLLVDKIKLLQDPNFTPSCDINPVLSCGSVMIKPQAGVFGFPNPMLGLIGFSVIITMGVLYASGARPQRWLLGGLVAGSLAGLTFVHWLFYQSLYEIGALCPWCMVVWAVTIALSVWTVLLAGRVMRPDSTVIATLFDIRFLLIVLWYLGIGLAILVRFWDYWRTLL</sequence>
<dbReference type="SMART" id="SM00756">
    <property type="entry name" value="VKc"/>
    <property type="match status" value="1"/>
</dbReference>
<dbReference type="EMBL" id="BAAAZH010000001">
    <property type="protein sequence ID" value="GAA4108533.1"/>
    <property type="molecule type" value="Genomic_DNA"/>
</dbReference>
<evidence type="ECO:0000256" key="10">
    <source>
        <dbReference type="SAM" id="Phobius"/>
    </source>
</evidence>
<feature type="transmembrane region" description="Helical" evidence="10">
    <location>
        <begin position="27"/>
        <end position="48"/>
    </location>
</feature>
<feature type="domain" description="Vitamin K epoxide reductase" evidence="11">
    <location>
        <begin position="25"/>
        <end position="166"/>
    </location>
</feature>
<comment type="caution">
    <text evidence="12">The sequence shown here is derived from an EMBL/GenBank/DDBJ whole genome shotgun (WGS) entry which is preliminary data.</text>
</comment>
<dbReference type="Pfam" id="PF07884">
    <property type="entry name" value="VKOR"/>
    <property type="match status" value="1"/>
</dbReference>
<name>A0ABP7X9Q8_9ACTN</name>
<keyword evidence="8" id="KW-1015">Disulfide bond</keyword>
<evidence type="ECO:0000259" key="11">
    <source>
        <dbReference type="SMART" id="SM00756"/>
    </source>
</evidence>
<organism evidence="12 13">
    <name type="scientific">Nocardioides fonticola</name>
    <dbReference type="NCBI Taxonomy" id="450363"/>
    <lineage>
        <taxon>Bacteria</taxon>
        <taxon>Bacillati</taxon>
        <taxon>Actinomycetota</taxon>
        <taxon>Actinomycetes</taxon>
        <taxon>Propionibacteriales</taxon>
        <taxon>Nocardioidaceae</taxon>
        <taxon>Nocardioides</taxon>
    </lineage>
</organism>
<feature type="transmembrane region" description="Helical" evidence="10">
    <location>
        <begin position="114"/>
        <end position="135"/>
    </location>
</feature>
<keyword evidence="4" id="KW-0874">Quinone</keyword>
<evidence type="ECO:0000256" key="7">
    <source>
        <dbReference type="ARBA" id="ARBA00023136"/>
    </source>
</evidence>
<keyword evidence="5 10" id="KW-1133">Transmembrane helix</keyword>
<evidence type="ECO:0000256" key="8">
    <source>
        <dbReference type="ARBA" id="ARBA00023157"/>
    </source>
</evidence>
<evidence type="ECO:0000256" key="4">
    <source>
        <dbReference type="ARBA" id="ARBA00022719"/>
    </source>
</evidence>
<accession>A0ABP7X9Q8</accession>
<dbReference type="InterPro" id="IPR012932">
    <property type="entry name" value="VKOR"/>
</dbReference>
<comment type="subcellular location">
    <subcellularLocation>
        <location evidence="1">Membrane</location>
        <topology evidence="1">Multi-pass membrane protein</topology>
    </subcellularLocation>
</comment>
<dbReference type="Proteomes" id="UP001501495">
    <property type="component" value="Unassembled WGS sequence"/>
</dbReference>
<evidence type="ECO:0000313" key="12">
    <source>
        <dbReference type="EMBL" id="GAA4108533.1"/>
    </source>
</evidence>
<keyword evidence="9" id="KW-0676">Redox-active center</keyword>
<evidence type="ECO:0000256" key="2">
    <source>
        <dbReference type="ARBA" id="ARBA00006214"/>
    </source>
</evidence>
<evidence type="ECO:0000256" key="6">
    <source>
        <dbReference type="ARBA" id="ARBA00023002"/>
    </source>
</evidence>
<keyword evidence="13" id="KW-1185">Reference proteome</keyword>
<keyword evidence="3 10" id="KW-0812">Transmembrane</keyword>
<protein>
    <submittedName>
        <fullName evidence="12">Vitamin K epoxide reductase family protein</fullName>
    </submittedName>
</protein>
<dbReference type="InterPro" id="IPR038354">
    <property type="entry name" value="VKOR_sf"/>
</dbReference>
<evidence type="ECO:0000256" key="5">
    <source>
        <dbReference type="ARBA" id="ARBA00022989"/>
    </source>
</evidence>
<evidence type="ECO:0000256" key="3">
    <source>
        <dbReference type="ARBA" id="ARBA00022692"/>
    </source>
</evidence>
<dbReference type="InterPro" id="IPR041714">
    <property type="entry name" value="VKOR_Actinobacteria"/>
</dbReference>
<reference evidence="13" key="1">
    <citation type="journal article" date="2019" name="Int. J. Syst. Evol. Microbiol.">
        <title>The Global Catalogue of Microorganisms (GCM) 10K type strain sequencing project: providing services to taxonomists for standard genome sequencing and annotation.</title>
        <authorList>
            <consortium name="The Broad Institute Genomics Platform"/>
            <consortium name="The Broad Institute Genome Sequencing Center for Infectious Disease"/>
            <person name="Wu L."/>
            <person name="Ma J."/>
        </authorList>
    </citation>
    <scope>NUCLEOTIDE SEQUENCE [LARGE SCALE GENOMIC DNA]</scope>
    <source>
        <strain evidence="13">JCM 16703</strain>
    </source>
</reference>
<dbReference type="CDD" id="cd12922">
    <property type="entry name" value="VKOR_5"/>
    <property type="match status" value="1"/>
</dbReference>
<keyword evidence="7 10" id="KW-0472">Membrane</keyword>
<comment type="similarity">
    <text evidence="2">Belongs to the VKOR family.</text>
</comment>
<keyword evidence="6" id="KW-0560">Oxidoreductase</keyword>
<evidence type="ECO:0000256" key="1">
    <source>
        <dbReference type="ARBA" id="ARBA00004141"/>
    </source>
</evidence>
<feature type="transmembrane region" description="Helical" evidence="10">
    <location>
        <begin position="141"/>
        <end position="164"/>
    </location>
</feature>
<evidence type="ECO:0000256" key="9">
    <source>
        <dbReference type="ARBA" id="ARBA00023284"/>
    </source>
</evidence>
<feature type="transmembrane region" description="Helical" evidence="10">
    <location>
        <begin position="185"/>
        <end position="204"/>
    </location>
</feature>
<proteinExistence type="inferred from homology"/>
<gene>
    <name evidence="12" type="ORF">GCM10022215_02320</name>
</gene>
<evidence type="ECO:0000313" key="13">
    <source>
        <dbReference type="Proteomes" id="UP001501495"/>
    </source>
</evidence>